<accession>T1BI33</accession>
<dbReference type="GO" id="GO:0051539">
    <property type="term" value="F:4 iron, 4 sulfur cluster binding"/>
    <property type="evidence" value="ECO:0007669"/>
    <property type="project" value="UniProtKB-KW"/>
</dbReference>
<reference evidence="14" key="2">
    <citation type="journal article" date="2014" name="ISME J.">
        <title>Microbial stratification in low pH oxic and suboxic macroscopic growths along an acid mine drainage.</title>
        <authorList>
            <person name="Mendez-Garcia C."/>
            <person name="Mesa V."/>
            <person name="Sprenger R.R."/>
            <person name="Richter M."/>
            <person name="Diez M.S."/>
            <person name="Solano J."/>
            <person name="Bargiela R."/>
            <person name="Golyshina O.V."/>
            <person name="Manteca A."/>
            <person name="Ramos J.L."/>
            <person name="Gallego J.R."/>
            <person name="Llorente I."/>
            <person name="Martins Dos Santos V.A."/>
            <person name="Jensen O.N."/>
            <person name="Pelaez A.I."/>
            <person name="Sanchez J."/>
            <person name="Ferrer M."/>
        </authorList>
    </citation>
    <scope>NUCLEOTIDE SEQUENCE</scope>
</reference>
<gene>
    <name evidence="14" type="ORF">B1A_05377</name>
</gene>
<feature type="domain" description="4Fe-4S ferredoxin-type" evidence="12">
    <location>
        <begin position="108"/>
        <end position="137"/>
    </location>
</feature>
<dbReference type="GO" id="GO:0046872">
    <property type="term" value="F:metal ion binding"/>
    <property type="evidence" value="ECO:0007669"/>
    <property type="project" value="UniProtKB-KW"/>
</dbReference>
<dbReference type="InterPro" id="IPR007202">
    <property type="entry name" value="4Fe-4S_dom"/>
</dbReference>
<dbReference type="InterPro" id="IPR017900">
    <property type="entry name" value="4Fe4S_Fe_S_CS"/>
</dbReference>
<dbReference type="Pfam" id="PF14697">
    <property type="entry name" value="Fer4_21"/>
    <property type="match status" value="1"/>
</dbReference>
<dbReference type="EMBL" id="AUZX01003914">
    <property type="protein sequence ID" value="EQD72586.1"/>
    <property type="molecule type" value="Genomic_DNA"/>
</dbReference>
<dbReference type="GO" id="GO:0009055">
    <property type="term" value="F:electron transfer activity"/>
    <property type="evidence" value="ECO:0007669"/>
    <property type="project" value="InterPro"/>
</dbReference>
<evidence type="ECO:0000256" key="2">
    <source>
        <dbReference type="ARBA" id="ARBA00022475"/>
    </source>
</evidence>
<evidence type="ECO:0000256" key="8">
    <source>
        <dbReference type="ARBA" id="ARBA00022982"/>
    </source>
</evidence>
<organism evidence="14">
    <name type="scientific">mine drainage metagenome</name>
    <dbReference type="NCBI Taxonomy" id="410659"/>
    <lineage>
        <taxon>unclassified sequences</taxon>
        <taxon>metagenomes</taxon>
        <taxon>ecological metagenomes</taxon>
    </lineage>
</organism>
<reference evidence="14" key="1">
    <citation type="submission" date="2013-08" db="EMBL/GenBank/DDBJ databases">
        <authorList>
            <person name="Mendez C."/>
            <person name="Richter M."/>
            <person name="Ferrer M."/>
            <person name="Sanchez J."/>
        </authorList>
    </citation>
    <scope>NUCLEOTIDE SEQUENCE</scope>
</reference>
<keyword evidence="5" id="KW-0479">Metal-binding</keyword>
<feature type="domain" description="4Fe-4S" evidence="13">
    <location>
        <begin position="3"/>
        <end position="62"/>
    </location>
</feature>
<proteinExistence type="predicted"/>
<evidence type="ECO:0000256" key="6">
    <source>
        <dbReference type="ARBA" id="ARBA00022737"/>
    </source>
</evidence>
<evidence type="ECO:0000259" key="12">
    <source>
        <dbReference type="PROSITE" id="PS51379"/>
    </source>
</evidence>
<name>T1BI33_9ZZZZ</name>
<dbReference type="SUPFAM" id="SSF54862">
    <property type="entry name" value="4Fe-4S ferredoxins"/>
    <property type="match status" value="1"/>
</dbReference>
<evidence type="ECO:0000313" key="14">
    <source>
        <dbReference type="EMBL" id="EQD72586.1"/>
    </source>
</evidence>
<evidence type="ECO:0000256" key="1">
    <source>
        <dbReference type="ARBA" id="ARBA00022448"/>
    </source>
</evidence>
<keyword evidence="2" id="KW-1003">Cell membrane</keyword>
<keyword evidence="1" id="KW-0813">Transport</keyword>
<evidence type="ECO:0000256" key="11">
    <source>
        <dbReference type="ARBA" id="ARBA00023136"/>
    </source>
</evidence>
<comment type="caution">
    <text evidence="14">The sequence shown here is derived from an EMBL/GenBank/DDBJ whole genome shotgun (WGS) entry which is preliminary data.</text>
</comment>
<feature type="domain" description="4Fe-4S ferredoxin-type" evidence="12">
    <location>
        <begin position="78"/>
        <end position="107"/>
    </location>
</feature>
<dbReference type="PANTHER" id="PTHR42859">
    <property type="entry name" value="OXIDOREDUCTASE"/>
    <property type="match status" value="1"/>
</dbReference>
<dbReference type="Gene3D" id="1.10.15.40">
    <property type="entry name" value="Electron transport complex subunit B, putative Fe-S cluster"/>
    <property type="match status" value="1"/>
</dbReference>
<keyword evidence="9" id="KW-0408">Iron</keyword>
<evidence type="ECO:0000256" key="3">
    <source>
        <dbReference type="ARBA" id="ARBA00022485"/>
    </source>
</evidence>
<dbReference type="PROSITE" id="PS00198">
    <property type="entry name" value="4FE4S_FER_1"/>
    <property type="match status" value="1"/>
</dbReference>
<keyword evidence="10" id="KW-0411">Iron-sulfur</keyword>
<dbReference type="InterPro" id="IPR010207">
    <property type="entry name" value="Elect_transpt_cplx_RnfB/RsxB"/>
</dbReference>
<evidence type="ECO:0000256" key="5">
    <source>
        <dbReference type="ARBA" id="ARBA00022723"/>
    </source>
</evidence>
<dbReference type="AlphaFoldDB" id="T1BI33"/>
<keyword evidence="11" id="KW-0472">Membrane</keyword>
<sequence length="201" mass="20957">MTADSALADRLDALLPQTQCGQCGYGGCMPYSEAMARGDTAHNRCPPGGSATIAALASALGQLPLPLDPACGEHKPRTLAYIREAECIGCTKCIQACPVDAIVGASKRMHTVLEALCTGCELCVAPCPVDCIELLPNVLPRMSVAESNAARLRHRARQQRLGEELVQQTHHAATSSVDGDVQALTAALARASARRGSGGKP</sequence>
<dbReference type="Pfam" id="PF04060">
    <property type="entry name" value="FeS"/>
    <property type="match status" value="1"/>
</dbReference>
<dbReference type="PROSITE" id="PS51379">
    <property type="entry name" value="4FE4S_FER_2"/>
    <property type="match status" value="2"/>
</dbReference>
<dbReference type="Gene3D" id="3.30.70.20">
    <property type="match status" value="1"/>
</dbReference>
<keyword evidence="8" id="KW-0249">Electron transport</keyword>
<evidence type="ECO:0000259" key="13">
    <source>
        <dbReference type="PROSITE" id="PS51656"/>
    </source>
</evidence>
<keyword evidence="6" id="KW-0677">Repeat</keyword>
<keyword evidence="4" id="KW-0997">Cell inner membrane</keyword>
<keyword evidence="3" id="KW-0004">4Fe-4S</keyword>
<dbReference type="InterPro" id="IPR017896">
    <property type="entry name" value="4Fe4S_Fe-S-bd"/>
</dbReference>
<dbReference type="NCBIfam" id="TIGR01944">
    <property type="entry name" value="rnfB"/>
    <property type="match status" value="1"/>
</dbReference>
<evidence type="ECO:0000256" key="9">
    <source>
        <dbReference type="ARBA" id="ARBA00023004"/>
    </source>
</evidence>
<keyword evidence="7" id="KW-1278">Translocase</keyword>
<evidence type="ECO:0000256" key="7">
    <source>
        <dbReference type="ARBA" id="ARBA00022967"/>
    </source>
</evidence>
<dbReference type="InterPro" id="IPR050294">
    <property type="entry name" value="RnfB_subfamily"/>
</dbReference>
<protein>
    <submittedName>
        <fullName evidence="14">Electron transport complex, RnfB</fullName>
    </submittedName>
</protein>
<evidence type="ECO:0000256" key="10">
    <source>
        <dbReference type="ARBA" id="ARBA00023014"/>
    </source>
</evidence>
<dbReference type="PROSITE" id="PS51656">
    <property type="entry name" value="4FE4S"/>
    <property type="match status" value="1"/>
</dbReference>
<dbReference type="PANTHER" id="PTHR42859:SF3">
    <property type="entry name" value="ION-TRANSLOCATING OXIDOREDUCTASE COMPLEX SUBUNIT B"/>
    <property type="match status" value="1"/>
</dbReference>
<evidence type="ECO:0000256" key="4">
    <source>
        <dbReference type="ARBA" id="ARBA00022519"/>
    </source>
</evidence>